<dbReference type="Pfam" id="PF00656">
    <property type="entry name" value="Peptidase_C14"/>
    <property type="match status" value="1"/>
</dbReference>
<dbReference type="PRINTS" id="PR00376">
    <property type="entry name" value="IL1BCENZYME"/>
</dbReference>
<dbReference type="Gene3D" id="3.30.70.1470">
    <property type="entry name" value="Caspase-like"/>
    <property type="match status" value="1"/>
</dbReference>
<evidence type="ECO:0000259" key="4">
    <source>
        <dbReference type="PROSITE" id="PS50208"/>
    </source>
</evidence>
<dbReference type="PROSITE" id="PS50208">
    <property type="entry name" value="CASPASE_P20"/>
    <property type="match status" value="1"/>
</dbReference>
<dbReference type="AlphaFoldDB" id="A0AAV2RRW5"/>
<gene>
    <name evidence="5" type="ORF">MNOR_LOCUS26899</name>
</gene>
<dbReference type="PANTHER" id="PTHR47901">
    <property type="entry name" value="CASPASE RECRUITMENT DOMAIN-CONTAINING PROTEIN 18"/>
    <property type="match status" value="1"/>
</dbReference>
<comment type="similarity">
    <text evidence="1 2">Belongs to the peptidase C14A family.</text>
</comment>
<feature type="non-terminal residue" evidence="5">
    <location>
        <position position="272"/>
    </location>
</feature>
<feature type="domain" description="Caspase family p10" evidence="3">
    <location>
        <begin position="202"/>
        <end position="230"/>
    </location>
</feature>
<dbReference type="GO" id="GO:0072559">
    <property type="term" value="C:NLRP3 inflammasome complex"/>
    <property type="evidence" value="ECO:0007669"/>
    <property type="project" value="TreeGrafter"/>
</dbReference>
<dbReference type="SMART" id="SM00115">
    <property type="entry name" value="CASc"/>
    <property type="match status" value="1"/>
</dbReference>
<dbReference type="InterPro" id="IPR002398">
    <property type="entry name" value="Pept_C14"/>
</dbReference>
<dbReference type="Gene3D" id="3.40.50.1460">
    <property type="match status" value="1"/>
</dbReference>
<dbReference type="InterPro" id="IPR029030">
    <property type="entry name" value="Caspase-like_dom_sf"/>
</dbReference>
<dbReference type="GO" id="GO:0072557">
    <property type="term" value="C:IPAF inflammasome complex"/>
    <property type="evidence" value="ECO:0007669"/>
    <property type="project" value="TreeGrafter"/>
</dbReference>
<dbReference type="Proteomes" id="UP001497623">
    <property type="component" value="Unassembled WGS sequence"/>
</dbReference>
<keyword evidence="6" id="KW-1185">Reference proteome</keyword>
<organism evidence="5 6">
    <name type="scientific">Meganyctiphanes norvegica</name>
    <name type="common">Northern krill</name>
    <name type="synonym">Thysanopoda norvegica</name>
    <dbReference type="NCBI Taxonomy" id="48144"/>
    <lineage>
        <taxon>Eukaryota</taxon>
        <taxon>Metazoa</taxon>
        <taxon>Ecdysozoa</taxon>
        <taxon>Arthropoda</taxon>
        <taxon>Crustacea</taxon>
        <taxon>Multicrustacea</taxon>
        <taxon>Malacostraca</taxon>
        <taxon>Eumalacostraca</taxon>
        <taxon>Eucarida</taxon>
        <taxon>Euphausiacea</taxon>
        <taxon>Euphausiidae</taxon>
        <taxon>Meganyctiphanes</taxon>
    </lineage>
</organism>
<proteinExistence type="inferred from homology"/>
<evidence type="ECO:0000256" key="2">
    <source>
        <dbReference type="RuleBase" id="RU003971"/>
    </source>
</evidence>
<protein>
    <submittedName>
        <fullName evidence="5">Uncharacterized protein</fullName>
    </submittedName>
</protein>
<name>A0AAV2RRW5_MEGNR</name>
<sequence>MRPRRVAQDVGPSGTYPNESGLVLVLNYIHFPDPKAYREGAERDGANIRSTFTDLNYIVEYHEDLSKPDTLSVLENMRQDRRLELVDSFILIINTHGLDRKTFLTSDGETHDIEKSFLTSDGETHDIELIKLEFTNTKCPVLKHKPKILLANCCRGTDIEKVRDNVAQGMGMLIMEDAELAKARPKPRYSEKELPTHMAVICSASEGIISMRNKVTGSYFIQYLCDTLRETPNTELSIVINTIADKMKLEKLHHPTEMYKRPFRNFIFKFKV</sequence>
<dbReference type="InterPro" id="IPR011600">
    <property type="entry name" value="Pept_C14_caspase"/>
</dbReference>
<dbReference type="GO" id="GO:0004197">
    <property type="term" value="F:cysteine-type endopeptidase activity"/>
    <property type="evidence" value="ECO:0007669"/>
    <property type="project" value="InterPro"/>
</dbReference>
<comment type="caution">
    <text evidence="5">The sequence shown here is derived from an EMBL/GenBank/DDBJ whole genome shotgun (WGS) entry which is preliminary data.</text>
</comment>
<dbReference type="GO" id="GO:0006508">
    <property type="term" value="P:proteolysis"/>
    <property type="evidence" value="ECO:0007669"/>
    <property type="project" value="InterPro"/>
</dbReference>
<dbReference type="PROSITE" id="PS50207">
    <property type="entry name" value="CASPASE_P10"/>
    <property type="match status" value="1"/>
</dbReference>
<dbReference type="EMBL" id="CAXKWB010027502">
    <property type="protein sequence ID" value="CAL4131863.1"/>
    <property type="molecule type" value="Genomic_DNA"/>
</dbReference>
<dbReference type="InterPro" id="IPR001309">
    <property type="entry name" value="Pept_C14_p20"/>
</dbReference>
<dbReference type="PANTHER" id="PTHR47901:SF3">
    <property type="entry name" value="CASPASE-1"/>
    <property type="match status" value="1"/>
</dbReference>
<reference evidence="5 6" key="1">
    <citation type="submission" date="2024-05" db="EMBL/GenBank/DDBJ databases">
        <authorList>
            <person name="Wallberg A."/>
        </authorList>
    </citation>
    <scope>NUCLEOTIDE SEQUENCE [LARGE SCALE GENOMIC DNA]</scope>
</reference>
<feature type="domain" description="Caspase family p20" evidence="4">
    <location>
        <begin position="19"/>
        <end position="158"/>
    </location>
</feature>
<dbReference type="InterPro" id="IPR015917">
    <property type="entry name" value="Pept_C14A"/>
</dbReference>
<evidence type="ECO:0000259" key="3">
    <source>
        <dbReference type="PROSITE" id="PS50207"/>
    </source>
</evidence>
<evidence type="ECO:0000313" key="6">
    <source>
        <dbReference type="Proteomes" id="UP001497623"/>
    </source>
</evidence>
<evidence type="ECO:0000313" key="5">
    <source>
        <dbReference type="EMBL" id="CAL4131863.1"/>
    </source>
</evidence>
<dbReference type="InterPro" id="IPR002138">
    <property type="entry name" value="Pept_C14_p10"/>
</dbReference>
<dbReference type="SUPFAM" id="SSF52129">
    <property type="entry name" value="Caspase-like"/>
    <property type="match status" value="1"/>
</dbReference>
<evidence type="ECO:0000256" key="1">
    <source>
        <dbReference type="ARBA" id="ARBA00010134"/>
    </source>
</evidence>
<dbReference type="GO" id="GO:0097169">
    <property type="term" value="C:AIM2 inflammasome complex"/>
    <property type="evidence" value="ECO:0007669"/>
    <property type="project" value="TreeGrafter"/>
</dbReference>
<accession>A0AAV2RRW5</accession>